<proteinExistence type="predicted"/>
<name>A0A067C073_SAPPC</name>
<gene>
    <name evidence="1" type="ORF">SPRG_14520</name>
</gene>
<evidence type="ECO:0000313" key="1">
    <source>
        <dbReference type="EMBL" id="KDO20172.1"/>
    </source>
</evidence>
<sequence>MVDTATFAQALRHLELRANQLPTRRFQLLHKTARTSLDRNALDLFALCRVPSPRPPSIPASINATAFAAAPDPVLGPERPALPLRLCVLDVSGNQIKSAPRTPRDALS</sequence>
<dbReference type="GeneID" id="24136320"/>
<dbReference type="KEGG" id="spar:SPRG_14520"/>
<dbReference type="AlphaFoldDB" id="A0A067C073"/>
<accession>A0A067C073</accession>
<dbReference type="VEuPathDB" id="FungiDB:SPRG_14520"/>
<evidence type="ECO:0000313" key="2">
    <source>
        <dbReference type="Proteomes" id="UP000030745"/>
    </source>
</evidence>
<dbReference type="Proteomes" id="UP000030745">
    <property type="component" value="Unassembled WGS sequence"/>
</dbReference>
<keyword evidence="2" id="KW-1185">Reference proteome</keyword>
<organism evidence="1 2">
    <name type="scientific">Saprolegnia parasitica (strain CBS 223.65)</name>
    <dbReference type="NCBI Taxonomy" id="695850"/>
    <lineage>
        <taxon>Eukaryota</taxon>
        <taxon>Sar</taxon>
        <taxon>Stramenopiles</taxon>
        <taxon>Oomycota</taxon>
        <taxon>Saprolegniomycetes</taxon>
        <taxon>Saprolegniales</taxon>
        <taxon>Saprolegniaceae</taxon>
        <taxon>Saprolegnia</taxon>
    </lineage>
</organism>
<dbReference type="EMBL" id="KK583321">
    <property type="protein sequence ID" value="KDO20172.1"/>
    <property type="molecule type" value="Genomic_DNA"/>
</dbReference>
<protein>
    <submittedName>
        <fullName evidence="1">Uncharacterized protein</fullName>
    </submittedName>
</protein>
<dbReference type="RefSeq" id="XP_012209121.1">
    <property type="nucleotide sequence ID" value="XM_012353731.1"/>
</dbReference>
<reference evidence="1 2" key="1">
    <citation type="journal article" date="2013" name="PLoS Genet.">
        <title>Distinctive expansion of potential virulence genes in the genome of the oomycete fish pathogen Saprolegnia parasitica.</title>
        <authorList>
            <person name="Jiang R.H."/>
            <person name="de Bruijn I."/>
            <person name="Haas B.J."/>
            <person name="Belmonte R."/>
            <person name="Lobach L."/>
            <person name="Christie J."/>
            <person name="van den Ackerveken G."/>
            <person name="Bottin A."/>
            <person name="Bulone V."/>
            <person name="Diaz-Moreno S.M."/>
            <person name="Dumas B."/>
            <person name="Fan L."/>
            <person name="Gaulin E."/>
            <person name="Govers F."/>
            <person name="Grenville-Briggs L.J."/>
            <person name="Horner N.R."/>
            <person name="Levin J.Z."/>
            <person name="Mammella M."/>
            <person name="Meijer H.J."/>
            <person name="Morris P."/>
            <person name="Nusbaum C."/>
            <person name="Oome S."/>
            <person name="Phillips A.J."/>
            <person name="van Rooyen D."/>
            <person name="Rzeszutek E."/>
            <person name="Saraiva M."/>
            <person name="Secombes C.J."/>
            <person name="Seidl M.F."/>
            <person name="Snel B."/>
            <person name="Stassen J.H."/>
            <person name="Sykes S."/>
            <person name="Tripathy S."/>
            <person name="van den Berg H."/>
            <person name="Vega-Arreguin J.C."/>
            <person name="Wawra S."/>
            <person name="Young S.K."/>
            <person name="Zeng Q."/>
            <person name="Dieguez-Uribeondo J."/>
            <person name="Russ C."/>
            <person name="Tyler B.M."/>
            <person name="van West P."/>
        </authorList>
    </citation>
    <scope>NUCLEOTIDE SEQUENCE [LARGE SCALE GENOMIC DNA]</scope>
    <source>
        <strain evidence="1 2">CBS 223.65</strain>
    </source>
</reference>